<dbReference type="GO" id="GO:0045892">
    <property type="term" value="P:negative regulation of DNA-templated transcription"/>
    <property type="evidence" value="ECO:0007669"/>
    <property type="project" value="InterPro"/>
</dbReference>
<evidence type="ECO:0000256" key="1">
    <source>
        <dbReference type="ARBA" id="ARBA00022491"/>
    </source>
</evidence>
<dbReference type="PRINTS" id="PR00400">
    <property type="entry name" value="TETREPRESSOR"/>
</dbReference>
<keyword evidence="2" id="KW-0805">Transcription regulation</keyword>
<dbReference type="PROSITE" id="PS50977">
    <property type="entry name" value="HTH_TETR_2"/>
    <property type="match status" value="1"/>
</dbReference>
<dbReference type="EMBL" id="VLNY01000003">
    <property type="protein sequence ID" value="KAA0023276.1"/>
    <property type="molecule type" value="Genomic_DNA"/>
</dbReference>
<dbReference type="InterPro" id="IPR036271">
    <property type="entry name" value="Tet_transcr_reg_TetR-rel_C_sf"/>
</dbReference>
<accession>A0A5A7SBH8</accession>
<dbReference type="PRINTS" id="PR00455">
    <property type="entry name" value="HTHTETR"/>
</dbReference>
<keyword evidence="8" id="KW-1185">Reference proteome</keyword>
<evidence type="ECO:0000313" key="8">
    <source>
        <dbReference type="Proteomes" id="UP000322244"/>
    </source>
</evidence>
<dbReference type="SUPFAM" id="SSF48498">
    <property type="entry name" value="Tetracyclin repressor-like, C-terminal domain"/>
    <property type="match status" value="1"/>
</dbReference>
<keyword evidence="4" id="KW-0804">Transcription</keyword>
<gene>
    <name evidence="7" type="ORF">FOY51_07585</name>
</gene>
<dbReference type="InterPro" id="IPR003012">
    <property type="entry name" value="Tet_transcr_reg_TetR"/>
</dbReference>
<dbReference type="InterPro" id="IPR050109">
    <property type="entry name" value="HTH-type_TetR-like_transc_reg"/>
</dbReference>
<sequence length="218" mass="23139">MAQRTQGERAGLSRDIVLQAALDLVDEHGLDALTMRRLGDRLGVEAMTIYHHVPNKDALLDGLVELVFGAATPSSLLAETWQSVLTGFAASLRARLLRHPGIVPLAVTRPAATPEMLRTVEHGLAILHAAGFPVGRALDALNALTVFVVGHVASEIGIANVNRKSLPGSTNQLATLDGSIFPLLTEAARTHEGTDDSERFRFAVDALIVGFGALAETD</sequence>
<reference evidence="7 8" key="1">
    <citation type="submission" date="2019-07" db="EMBL/GenBank/DDBJ databases">
        <title>Rhodococcus cavernicolus sp. nov., isolated from a cave.</title>
        <authorList>
            <person name="Lee S.D."/>
        </authorList>
    </citation>
    <scope>NUCLEOTIDE SEQUENCE [LARGE SCALE GENOMIC DNA]</scope>
    <source>
        <strain evidence="7 8">C1-24</strain>
    </source>
</reference>
<dbReference type="InterPro" id="IPR004111">
    <property type="entry name" value="Repressor_TetR_C"/>
</dbReference>
<name>A0A5A7SBH8_9NOCA</name>
<dbReference type="GO" id="GO:0003700">
    <property type="term" value="F:DNA-binding transcription factor activity"/>
    <property type="evidence" value="ECO:0007669"/>
    <property type="project" value="TreeGrafter"/>
</dbReference>
<evidence type="ECO:0000256" key="4">
    <source>
        <dbReference type="ARBA" id="ARBA00023163"/>
    </source>
</evidence>
<proteinExistence type="predicted"/>
<dbReference type="Gene3D" id="1.10.357.10">
    <property type="entry name" value="Tetracycline Repressor, domain 2"/>
    <property type="match status" value="1"/>
</dbReference>
<evidence type="ECO:0000256" key="5">
    <source>
        <dbReference type="PROSITE-ProRule" id="PRU00335"/>
    </source>
</evidence>
<dbReference type="Gene3D" id="1.10.10.60">
    <property type="entry name" value="Homeodomain-like"/>
    <property type="match status" value="1"/>
</dbReference>
<dbReference type="GO" id="GO:0000976">
    <property type="term" value="F:transcription cis-regulatory region binding"/>
    <property type="evidence" value="ECO:0007669"/>
    <property type="project" value="TreeGrafter"/>
</dbReference>
<dbReference type="PANTHER" id="PTHR30055">
    <property type="entry name" value="HTH-TYPE TRANSCRIPTIONAL REGULATOR RUTR"/>
    <property type="match status" value="1"/>
</dbReference>
<dbReference type="Proteomes" id="UP000322244">
    <property type="component" value="Unassembled WGS sequence"/>
</dbReference>
<feature type="domain" description="HTH tetR-type" evidence="6">
    <location>
        <begin position="11"/>
        <end position="71"/>
    </location>
</feature>
<dbReference type="RefSeq" id="WP_149429620.1">
    <property type="nucleotide sequence ID" value="NZ_VLNY01000003.1"/>
</dbReference>
<dbReference type="GO" id="GO:0046677">
    <property type="term" value="P:response to antibiotic"/>
    <property type="evidence" value="ECO:0007669"/>
    <property type="project" value="InterPro"/>
</dbReference>
<evidence type="ECO:0000256" key="2">
    <source>
        <dbReference type="ARBA" id="ARBA00023015"/>
    </source>
</evidence>
<dbReference type="InterPro" id="IPR001647">
    <property type="entry name" value="HTH_TetR"/>
</dbReference>
<dbReference type="PANTHER" id="PTHR30055:SF151">
    <property type="entry name" value="TRANSCRIPTIONAL REGULATORY PROTEIN"/>
    <property type="match status" value="1"/>
</dbReference>
<evidence type="ECO:0000313" key="7">
    <source>
        <dbReference type="EMBL" id="KAA0023276.1"/>
    </source>
</evidence>
<dbReference type="Pfam" id="PF00440">
    <property type="entry name" value="TetR_N"/>
    <property type="match status" value="1"/>
</dbReference>
<keyword evidence="1" id="KW-0678">Repressor</keyword>
<keyword evidence="3 5" id="KW-0238">DNA-binding</keyword>
<evidence type="ECO:0000259" key="6">
    <source>
        <dbReference type="PROSITE" id="PS50977"/>
    </source>
</evidence>
<protein>
    <submittedName>
        <fullName evidence="7">TetR family transcriptional regulator</fullName>
    </submittedName>
</protein>
<evidence type="ECO:0000256" key="3">
    <source>
        <dbReference type="ARBA" id="ARBA00023125"/>
    </source>
</evidence>
<organism evidence="7 8">
    <name type="scientific">Antrihabitans cavernicola</name>
    <dbReference type="NCBI Taxonomy" id="2495913"/>
    <lineage>
        <taxon>Bacteria</taxon>
        <taxon>Bacillati</taxon>
        <taxon>Actinomycetota</taxon>
        <taxon>Actinomycetes</taxon>
        <taxon>Mycobacteriales</taxon>
        <taxon>Nocardiaceae</taxon>
        <taxon>Antrihabitans</taxon>
    </lineage>
</organism>
<dbReference type="OrthoDB" id="329481at2"/>
<dbReference type="SUPFAM" id="SSF46689">
    <property type="entry name" value="Homeodomain-like"/>
    <property type="match status" value="1"/>
</dbReference>
<dbReference type="AlphaFoldDB" id="A0A5A7SBH8"/>
<dbReference type="InterPro" id="IPR009057">
    <property type="entry name" value="Homeodomain-like_sf"/>
</dbReference>
<comment type="caution">
    <text evidence="7">The sequence shown here is derived from an EMBL/GenBank/DDBJ whole genome shotgun (WGS) entry which is preliminary data.</text>
</comment>
<feature type="DNA-binding region" description="H-T-H motif" evidence="5">
    <location>
        <begin position="34"/>
        <end position="53"/>
    </location>
</feature>
<dbReference type="Pfam" id="PF02909">
    <property type="entry name" value="TetR_C_1"/>
    <property type="match status" value="1"/>
</dbReference>